<keyword evidence="9 11" id="KW-0472">Membrane</keyword>
<proteinExistence type="inferred from homology"/>
<dbReference type="Gene3D" id="2.40.170.20">
    <property type="entry name" value="TonB-dependent receptor, beta-barrel domain"/>
    <property type="match status" value="1"/>
</dbReference>
<keyword evidence="15" id="KW-0732">Signal</keyword>
<evidence type="ECO:0000256" key="12">
    <source>
        <dbReference type="PROSITE-ProRule" id="PRU10143"/>
    </source>
</evidence>
<sequence>MTARYFATASALAFTAHAIPTYAQDANDIAQPSTGPAVAGEEVIEDVSPSAEAARSSNTIIVTATRREESIQDVPLSITAFGQEELTKKGIVGFEGIGRETPGVILNRPTQNFNNFTARGIATNGYNANLSSTVSVYIDELPVSTIGNTTVVDPNLFDVERVEFLRGPQGTLFGSGSLSGAMRIITKSPELGYFDTAALVDFGLTNDDSFRQRYNAMVNVPIGDKVAVRAVGFYRDEEGYLDNLGTGVNNSNTLIDYGGRLVLLFQPTDRLSIKLLGSYENSDPKDSSLTSPSLGEEKRISDEPDRFTGKQLIANATLEYDFDWATLTSSSTYSDFKQRFYVDLAGTFAPGSFPGAPIAFGLDADAFDNVFVQETRLASSLGGAFEFVVGGFYLNRRRDVDFLYRSNPAFLEARGLTGLPDKYFQEQYTYSISEEIAAFGELTYRFSDRFWLTGGLRYGEISAQGFTEAGGFLATGTTPFIPGAQTNYYTAALFGIPLNFDTFTPYEAVEGVKAKGSKPSYKLAASFKPTQNITTYATFATGFRAPIVNAAAGRPSVAPGGENDIIVPFGATSDDLKSYEIGAKAVWLDGRVTANLAAYYIDWSNIQVQANRVSDSVQFATNIGAATSKGIEFELGVVPATGWFLGANGAYNDAKITELTAAEAAISGAEIGHRLSAPRIQGAAFVSYTFNLADDMEATLATNAQYIGEYNSSFPNQPGNPNVRLATFGQTDAYTNVNASFGVTKGKLGAQLYVENVFDDHSITYIHPEAFLISRFGTLRPRTFGIRFSYGI</sequence>
<dbReference type="InterPro" id="IPR000531">
    <property type="entry name" value="Beta-barrel_TonB"/>
</dbReference>
<evidence type="ECO:0000256" key="11">
    <source>
        <dbReference type="PROSITE-ProRule" id="PRU01360"/>
    </source>
</evidence>
<protein>
    <submittedName>
        <fullName evidence="18">TonB-dependent receptor</fullName>
    </submittedName>
</protein>
<evidence type="ECO:0000256" key="14">
    <source>
        <dbReference type="SAM" id="MobiDB-lite"/>
    </source>
</evidence>
<dbReference type="EMBL" id="JAIGNQ010000002">
    <property type="protein sequence ID" value="MBX7487996.1"/>
    <property type="molecule type" value="Genomic_DNA"/>
</dbReference>
<dbReference type="Pfam" id="PF07715">
    <property type="entry name" value="Plug"/>
    <property type="match status" value="1"/>
</dbReference>
<evidence type="ECO:0000259" key="17">
    <source>
        <dbReference type="Pfam" id="PF07715"/>
    </source>
</evidence>
<feature type="domain" description="TonB-dependent receptor plug" evidence="17">
    <location>
        <begin position="71"/>
        <end position="181"/>
    </location>
</feature>
<organism evidence="18 19">
    <name type="scientific">Qipengyuania pacifica</name>
    <dbReference type="NCBI Taxonomy" id="2860199"/>
    <lineage>
        <taxon>Bacteria</taxon>
        <taxon>Pseudomonadati</taxon>
        <taxon>Pseudomonadota</taxon>
        <taxon>Alphaproteobacteria</taxon>
        <taxon>Sphingomonadales</taxon>
        <taxon>Erythrobacteraceae</taxon>
        <taxon>Qipengyuania</taxon>
    </lineage>
</organism>
<feature type="chain" id="PRO_5045914814" evidence="15">
    <location>
        <begin position="19"/>
        <end position="792"/>
    </location>
</feature>
<dbReference type="PANTHER" id="PTHR32552:SF81">
    <property type="entry name" value="TONB-DEPENDENT OUTER MEMBRANE RECEPTOR"/>
    <property type="match status" value="1"/>
</dbReference>
<accession>A0ABS7JD90</accession>
<feature type="short sequence motif" description="TonB box" evidence="12">
    <location>
        <begin position="59"/>
        <end position="65"/>
    </location>
</feature>
<dbReference type="PROSITE" id="PS52016">
    <property type="entry name" value="TONB_DEPENDENT_REC_3"/>
    <property type="match status" value="1"/>
</dbReference>
<keyword evidence="2 11" id="KW-0813">Transport</keyword>
<evidence type="ECO:0000259" key="16">
    <source>
        <dbReference type="Pfam" id="PF00593"/>
    </source>
</evidence>
<evidence type="ECO:0000256" key="1">
    <source>
        <dbReference type="ARBA" id="ARBA00004571"/>
    </source>
</evidence>
<evidence type="ECO:0000256" key="3">
    <source>
        <dbReference type="ARBA" id="ARBA00022452"/>
    </source>
</evidence>
<comment type="subcellular location">
    <subcellularLocation>
        <location evidence="1 11">Cell outer membrane</location>
        <topology evidence="1 11">Multi-pass membrane protein</topology>
    </subcellularLocation>
</comment>
<keyword evidence="18" id="KW-0675">Receptor</keyword>
<dbReference type="PANTHER" id="PTHR32552">
    <property type="entry name" value="FERRICHROME IRON RECEPTOR-RELATED"/>
    <property type="match status" value="1"/>
</dbReference>
<keyword evidence="5 11" id="KW-0812">Transmembrane</keyword>
<gene>
    <name evidence="18" type="ORF">K3177_05685</name>
</gene>
<keyword evidence="7" id="KW-0406">Ion transport</keyword>
<keyword evidence="8 12" id="KW-0798">TonB box</keyword>
<dbReference type="PROSITE" id="PS00430">
    <property type="entry name" value="TONB_DEPENDENT_REC_1"/>
    <property type="match status" value="1"/>
</dbReference>
<keyword evidence="19" id="KW-1185">Reference proteome</keyword>
<keyword evidence="6" id="KW-0408">Iron</keyword>
<comment type="caution">
    <text evidence="18">The sequence shown here is derived from an EMBL/GenBank/DDBJ whole genome shotgun (WGS) entry which is preliminary data.</text>
</comment>
<feature type="domain" description="TonB-dependent receptor-like beta-barrel" evidence="16">
    <location>
        <begin position="287"/>
        <end position="757"/>
    </location>
</feature>
<reference evidence="18 19" key="1">
    <citation type="submission" date="2021-08" db="EMBL/GenBank/DDBJ databases">
        <title>Comparative Genomics Analysis of the Genus Qipengyuania Reveals Extensive Genetic Diversity and Metabolic Versatility, Including the Description of Fifteen Novel Species.</title>
        <authorList>
            <person name="Liu Y."/>
        </authorList>
    </citation>
    <scope>NUCLEOTIDE SEQUENCE [LARGE SCALE GENOMIC DNA]</scope>
    <source>
        <strain evidence="18 19">GH25</strain>
    </source>
</reference>
<name>A0ABS7JD90_9SPHN</name>
<comment type="similarity">
    <text evidence="11 13">Belongs to the TonB-dependent receptor family.</text>
</comment>
<evidence type="ECO:0000256" key="6">
    <source>
        <dbReference type="ARBA" id="ARBA00023004"/>
    </source>
</evidence>
<evidence type="ECO:0000256" key="9">
    <source>
        <dbReference type="ARBA" id="ARBA00023136"/>
    </source>
</evidence>
<dbReference type="Proteomes" id="UP000776651">
    <property type="component" value="Unassembled WGS sequence"/>
</dbReference>
<evidence type="ECO:0000256" key="13">
    <source>
        <dbReference type="RuleBase" id="RU003357"/>
    </source>
</evidence>
<keyword evidence="4" id="KW-0410">Iron transport</keyword>
<evidence type="ECO:0000256" key="10">
    <source>
        <dbReference type="ARBA" id="ARBA00023237"/>
    </source>
</evidence>
<keyword evidence="10 11" id="KW-0998">Cell outer membrane</keyword>
<feature type="region of interest" description="Disordered" evidence="14">
    <location>
        <begin position="280"/>
        <end position="301"/>
    </location>
</feature>
<evidence type="ECO:0000256" key="4">
    <source>
        <dbReference type="ARBA" id="ARBA00022496"/>
    </source>
</evidence>
<dbReference type="SUPFAM" id="SSF56935">
    <property type="entry name" value="Porins"/>
    <property type="match status" value="1"/>
</dbReference>
<evidence type="ECO:0000256" key="15">
    <source>
        <dbReference type="SAM" id="SignalP"/>
    </source>
</evidence>
<feature type="signal peptide" evidence="15">
    <location>
        <begin position="1"/>
        <end position="18"/>
    </location>
</feature>
<dbReference type="InterPro" id="IPR039426">
    <property type="entry name" value="TonB-dep_rcpt-like"/>
</dbReference>
<keyword evidence="3 11" id="KW-1134">Transmembrane beta strand</keyword>
<evidence type="ECO:0000313" key="19">
    <source>
        <dbReference type="Proteomes" id="UP000776651"/>
    </source>
</evidence>
<evidence type="ECO:0000256" key="5">
    <source>
        <dbReference type="ARBA" id="ARBA00022692"/>
    </source>
</evidence>
<evidence type="ECO:0000313" key="18">
    <source>
        <dbReference type="EMBL" id="MBX7487996.1"/>
    </source>
</evidence>
<dbReference type="Pfam" id="PF00593">
    <property type="entry name" value="TonB_dep_Rec_b-barrel"/>
    <property type="match status" value="1"/>
</dbReference>
<dbReference type="InterPro" id="IPR010916">
    <property type="entry name" value="TonB_box_CS"/>
</dbReference>
<evidence type="ECO:0000256" key="2">
    <source>
        <dbReference type="ARBA" id="ARBA00022448"/>
    </source>
</evidence>
<evidence type="ECO:0000256" key="7">
    <source>
        <dbReference type="ARBA" id="ARBA00023065"/>
    </source>
</evidence>
<dbReference type="InterPro" id="IPR012910">
    <property type="entry name" value="Plug_dom"/>
</dbReference>
<evidence type="ECO:0000256" key="8">
    <source>
        <dbReference type="ARBA" id="ARBA00023077"/>
    </source>
</evidence>
<dbReference type="RefSeq" id="WP_221597524.1">
    <property type="nucleotide sequence ID" value="NZ_JAIGNQ010000002.1"/>
</dbReference>
<dbReference type="InterPro" id="IPR036942">
    <property type="entry name" value="Beta-barrel_TonB_sf"/>
</dbReference>